<name>A0A9D1DFS5_9FIRM</name>
<dbReference type="EMBL" id="DVGZ01000119">
    <property type="protein sequence ID" value="HIR48163.1"/>
    <property type="molecule type" value="Genomic_DNA"/>
</dbReference>
<sequence>MPQLSHLDLTAREKRILVELSQSTRYPVARFELHSDQEPELVSVALNYVRITEETDSMELVRERSDALRHLMELGLVFLDYTVSVWAAGDYDVYYRSKLYEMFCHTVMEGAKREGFLFDLAVLRKGRAYLTNRGVEALKLC</sequence>
<reference evidence="1" key="2">
    <citation type="journal article" date="2021" name="PeerJ">
        <title>Extensive microbial diversity within the chicken gut microbiome revealed by metagenomics and culture.</title>
        <authorList>
            <person name="Gilroy R."/>
            <person name="Ravi A."/>
            <person name="Getino M."/>
            <person name="Pursley I."/>
            <person name="Horton D.L."/>
            <person name="Alikhan N.F."/>
            <person name="Baker D."/>
            <person name="Gharbi K."/>
            <person name="Hall N."/>
            <person name="Watson M."/>
            <person name="Adriaenssens E.M."/>
            <person name="Foster-Nyarko E."/>
            <person name="Jarju S."/>
            <person name="Secka A."/>
            <person name="Antonio M."/>
            <person name="Oren A."/>
            <person name="Chaudhuri R.R."/>
            <person name="La Ragione R."/>
            <person name="Hildebrand F."/>
            <person name="Pallen M.J."/>
        </authorList>
    </citation>
    <scope>NUCLEOTIDE SEQUENCE</scope>
    <source>
        <strain evidence="1">ChiSxjej1B13-7958</strain>
    </source>
</reference>
<dbReference type="Proteomes" id="UP000824242">
    <property type="component" value="Unassembled WGS sequence"/>
</dbReference>
<accession>A0A9D1DFS5</accession>
<organism evidence="1 2">
    <name type="scientific">Candidatus Caccousia avicola</name>
    <dbReference type="NCBI Taxonomy" id="2840721"/>
    <lineage>
        <taxon>Bacteria</taxon>
        <taxon>Bacillati</taxon>
        <taxon>Bacillota</taxon>
        <taxon>Clostridia</taxon>
        <taxon>Eubacteriales</taxon>
        <taxon>Oscillospiraceae</taxon>
        <taxon>Oscillospiraceae incertae sedis</taxon>
        <taxon>Candidatus Caccousia</taxon>
    </lineage>
</organism>
<proteinExistence type="predicted"/>
<evidence type="ECO:0000313" key="2">
    <source>
        <dbReference type="Proteomes" id="UP000824242"/>
    </source>
</evidence>
<evidence type="ECO:0000313" key="1">
    <source>
        <dbReference type="EMBL" id="HIR48163.1"/>
    </source>
</evidence>
<protein>
    <submittedName>
        <fullName evidence="1">Uncharacterized protein</fullName>
    </submittedName>
</protein>
<gene>
    <name evidence="1" type="ORF">IAB89_11015</name>
</gene>
<comment type="caution">
    <text evidence="1">The sequence shown here is derived from an EMBL/GenBank/DDBJ whole genome shotgun (WGS) entry which is preliminary data.</text>
</comment>
<dbReference type="AlphaFoldDB" id="A0A9D1DFS5"/>
<reference evidence="1" key="1">
    <citation type="submission" date="2020-10" db="EMBL/GenBank/DDBJ databases">
        <authorList>
            <person name="Gilroy R."/>
        </authorList>
    </citation>
    <scope>NUCLEOTIDE SEQUENCE</scope>
    <source>
        <strain evidence="1">ChiSxjej1B13-7958</strain>
    </source>
</reference>